<dbReference type="AlphaFoldDB" id="A0A6S6SJE9"/>
<gene>
    <name evidence="1" type="ORF">HELGO_WM13563</name>
</gene>
<accession>A0A6S6SJE9</accession>
<proteinExistence type="predicted"/>
<protein>
    <submittedName>
        <fullName evidence="1">Uncharacterized protein</fullName>
    </submittedName>
</protein>
<organism evidence="1">
    <name type="scientific">uncultured Campylobacterales bacterium</name>
    <dbReference type="NCBI Taxonomy" id="352960"/>
    <lineage>
        <taxon>Bacteria</taxon>
        <taxon>Pseudomonadati</taxon>
        <taxon>Campylobacterota</taxon>
        <taxon>Epsilonproteobacteria</taxon>
        <taxon>Campylobacterales</taxon>
        <taxon>environmental samples</taxon>
    </lineage>
</organism>
<dbReference type="EMBL" id="CACVAW010000022">
    <property type="protein sequence ID" value="CAA6806278.1"/>
    <property type="molecule type" value="Genomic_DNA"/>
</dbReference>
<sequence length="139" mass="16549">MHFLKKNLEYMSSKKENTSFISYLHERDRFDIQEYEGLCKDIGLIILNHKQKSIFDKALLANLISIQHEISISLIFDKNFLYFFNKNIKISANNFDKYSCTDLSEYLYAYSYLLEQYCVRHMDNIDFLGKLLFNKKGSP</sequence>
<evidence type="ECO:0000313" key="1">
    <source>
        <dbReference type="EMBL" id="CAA6806278.1"/>
    </source>
</evidence>
<reference evidence="1" key="1">
    <citation type="submission" date="2020-01" db="EMBL/GenBank/DDBJ databases">
        <authorList>
            <person name="Meier V. D."/>
            <person name="Meier V D."/>
        </authorList>
    </citation>
    <scope>NUCLEOTIDE SEQUENCE</scope>
    <source>
        <strain evidence="1">HLG_WM_MAG_12</strain>
    </source>
</reference>
<name>A0A6S6SJE9_9BACT</name>